<protein>
    <submittedName>
        <fullName evidence="2">Uncharacterized protein</fullName>
    </submittedName>
</protein>
<gene>
    <name evidence="2" type="ORF">AB205_0019270</name>
</gene>
<dbReference type="PANTHER" id="PTHR22538">
    <property type="entry name" value="CILIA- AND FLAGELLA-ASSOCIATED PROTEIN 74"/>
    <property type="match status" value="1"/>
</dbReference>
<dbReference type="EMBL" id="KV924014">
    <property type="protein sequence ID" value="PIO39218.1"/>
    <property type="molecule type" value="Genomic_DNA"/>
</dbReference>
<sequence>MEDSIVSARPEDESEMLFLEEEENLPGYIWTQEEHMIDDEIPYGDTADNLQDDDVLDVLNDSFDSDSDWSSEQHTDRYAIVKGSSYLDKVQMCRLRKKLNQLDSFQQDKELMLQKIREELRACQQRIESLKQQRSNVEMEIQTEQQANNKASVFRLRAIHKRLNSELINEEDVESKIANMLKDNE</sequence>
<dbReference type="Proteomes" id="UP000228934">
    <property type="component" value="Unassembled WGS sequence"/>
</dbReference>
<proteinExistence type="predicted"/>
<name>A0A2G9SGE6_AQUCT</name>
<evidence type="ECO:0000256" key="1">
    <source>
        <dbReference type="SAM" id="Coils"/>
    </source>
</evidence>
<dbReference type="PANTHER" id="PTHR22538:SF0">
    <property type="entry name" value="CILIA- AND FLAGELLA-ASSOCIATED PROTEIN 74"/>
    <property type="match status" value="1"/>
</dbReference>
<dbReference type="OrthoDB" id="8955795at2759"/>
<evidence type="ECO:0000313" key="3">
    <source>
        <dbReference type="Proteomes" id="UP000228934"/>
    </source>
</evidence>
<organism evidence="2 3">
    <name type="scientific">Aquarana catesbeiana</name>
    <name type="common">American bullfrog</name>
    <name type="synonym">Rana catesbeiana</name>
    <dbReference type="NCBI Taxonomy" id="8400"/>
    <lineage>
        <taxon>Eukaryota</taxon>
        <taxon>Metazoa</taxon>
        <taxon>Chordata</taxon>
        <taxon>Craniata</taxon>
        <taxon>Vertebrata</taxon>
        <taxon>Euteleostomi</taxon>
        <taxon>Amphibia</taxon>
        <taxon>Batrachia</taxon>
        <taxon>Anura</taxon>
        <taxon>Neobatrachia</taxon>
        <taxon>Ranoidea</taxon>
        <taxon>Ranidae</taxon>
        <taxon>Aquarana</taxon>
    </lineage>
</organism>
<keyword evidence="1" id="KW-0175">Coiled coil</keyword>
<accession>A0A2G9SGE6</accession>
<dbReference type="AlphaFoldDB" id="A0A2G9SGE6"/>
<keyword evidence="3" id="KW-1185">Reference proteome</keyword>
<reference evidence="3" key="1">
    <citation type="journal article" date="2017" name="Nat. Commun.">
        <title>The North American bullfrog draft genome provides insight into hormonal regulation of long noncoding RNA.</title>
        <authorList>
            <person name="Hammond S.A."/>
            <person name="Warren R.L."/>
            <person name="Vandervalk B.P."/>
            <person name="Kucuk E."/>
            <person name="Khan H."/>
            <person name="Gibb E.A."/>
            <person name="Pandoh P."/>
            <person name="Kirk H."/>
            <person name="Zhao Y."/>
            <person name="Jones M."/>
            <person name="Mungall A.J."/>
            <person name="Coope R."/>
            <person name="Pleasance S."/>
            <person name="Moore R.A."/>
            <person name="Holt R.A."/>
            <person name="Round J.M."/>
            <person name="Ohora S."/>
            <person name="Walle B.V."/>
            <person name="Veldhoen N."/>
            <person name="Helbing C.C."/>
            <person name="Birol I."/>
        </authorList>
    </citation>
    <scope>NUCLEOTIDE SEQUENCE [LARGE SCALE GENOMIC DNA]</scope>
</reference>
<evidence type="ECO:0000313" key="2">
    <source>
        <dbReference type="EMBL" id="PIO39218.1"/>
    </source>
</evidence>
<feature type="coiled-coil region" evidence="1">
    <location>
        <begin position="106"/>
        <end position="147"/>
    </location>
</feature>